<feature type="compositionally biased region" description="Low complexity" evidence="1">
    <location>
        <begin position="49"/>
        <end position="60"/>
    </location>
</feature>
<comment type="caution">
    <text evidence="2">The sequence shown here is derived from an EMBL/GenBank/DDBJ whole genome shotgun (WGS) entry which is preliminary data.</text>
</comment>
<gene>
    <name evidence="2" type="ORF">E2C01_102484</name>
</gene>
<keyword evidence="3" id="KW-1185">Reference proteome</keyword>
<proteinExistence type="predicted"/>
<dbReference type="AlphaFoldDB" id="A0A5B7KHF5"/>
<name>A0A5B7KHF5_PORTR</name>
<evidence type="ECO:0000256" key="1">
    <source>
        <dbReference type="SAM" id="MobiDB-lite"/>
    </source>
</evidence>
<dbReference type="EMBL" id="VSRR010152373">
    <property type="protein sequence ID" value="MPD06660.1"/>
    <property type="molecule type" value="Genomic_DNA"/>
</dbReference>
<dbReference type="Proteomes" id="UP000324222">
    <property type="component" value="Unassembled WGS sequence"/>
</dbReference>
<organism evidence="2 3">
    <name type="scientific">Portunus trituberculatus</name>
    <name type="common">Swimming crab</name>
    <name type="synonym">Neptunus trituberculatus</name>
    <dbReference type="NCBI Taxonomy" id="210409"/>
    <lineage>
        <taxon>Eukaryota</taxon>
        <taxon>Metazoa</taxon>
        <taxon>Ecdysozoa</taxon>
        <taxon>Arthropoda</taxon>
        <taxon>Crustacea</taxon>
        <taxon>Multicrustacea</taxon>
        <taxon>Malacostraca</taxon>
        <taxon>Eumalacostraca</taxon>
        <taxon>Eucarida</taxon>
        <taxon>Decapoda</taxon>
        <taxon>Pleocyemata</taxon>
        <taxon>Brachyura</taxon>
        <taxon>Eubrachyura</taxon>
        <taxon>Portunoidea</taxon>
        <taxon>Portunidae</taxon>
        <taxon>Portuninae</taxon>
        <taxon>Portunus</taxon>
    </lineage>
</organism>
<evidence type="ECO:0000313" key="2">
    <source>
        <dbReference type="EMBL" id="MPD06660.1"/>
    </source>
</evidence>
<accession>A0A5B7KHF5</accession>
<evidence type="ECO:0000313" key="3">
    <source>
        <dbReference type="Proteomes" id="UP000324222"/>
    </source>
</evidence>
<feature type="region of interest" description="Disordered" evidence="1">
    <location>
        <begin position="1"/>
        <end position="62"/>
    </location>
</feature>
<reference evidence="2 3" key="1">
    <citation type="submission" date="2019-05" db="EMBL/GenBank/DDBJ databases">
        <title>Another draft genome of Portunus trituberculatus and its Hox gene families provides insights of decapod evolution.</title>
        <authorList>
            <person name="Jeong J.-H."/>
            <person name="Song I."/>
            <person name="Kim S."/>
            <person name="Choi T."/>
            <person name="Kim D."/>
            <person name="Ryu S."/>
            <person name="Kim W."/>
        </authorList>
    </citation>
    <scope>NUCLEOTIDE SEQUENCE [LARGE SCALE GENOMIC DNA]</scope>
    <source>
        <tissue evidence="2">Muscle</tissue>
    </source>
</reference>
<protein>
    <submittedName>
        <fullName evidence="2">Uncharacterized protein</fullName>
    </submittedName>
</protein>
<sequence>MRERRRQITSHRLADWGDGKGPNCPRKKHLREKSQRTRLSSWKNCGGAKSSEQTSKQSESGCGPLIYNPLSPPCPDWPITDGLSNCIWLHISGMSQCHSLH</sequence>